<feature type="transmembrane region" description="Helical" evidence="9">
    <location>
        <begin position="785"/>
        <end position="808"/>
    </location>
</feature>
<dbReference type="InterPro" id="IPR003593">
    <property type="entry name" value="AAA+_ATPase"/>
</dbReference>
<dbReference type="Pfam" id="PF12698">
    <property type="entry name" value="ABC2_membrane_3"/>
    <property type="match status" value="1"/>
</dbReference>
<feature type="domain" description="ABC transmembrane type-2" evidence="11">
    <location>
        <begin position="696"/>
        <end position="926"/>
    </location>
</feature>
<name>A0A0R3KR57_9BRAD</name>
<dbReference type="SUPFAM" id="SSF52540">
    <property type="entry name" value="P-loop containing nucleoside triphosphate hydrolases"/>
    <property type="match status" value="2"/>
</dbReference>
<feature type="transmembrane region" description="Helical" evidence="9">
    <location>
        <begin position="731"/>
        <end position="753"/>
    </location>
</feature>
<keyword evidence="13" id="KW-1185">Reference proteome</keyword>
<feature type="transmembrane region" description="Helical" evidence="9">
    <location>
        <begin position="576"/>
        <end position="596"/>
    </location>
</feature>
<dbReference type="Gene3D" id="3.40.50.300">
    <property type="entry name" value="P-loop containing nucleotide triphosphate hydrolases"/>
    <property type="match status" value="2"/>
</dbReference>
<dbReference type="EMBL" id="LLXX01000067">
    <property type="protein sequence ID" value="KRR09204.1"/>
    <property type="molecule type" value="Genomic_DNA"/>
</dbReference>
<evidence type="ECO:0000256" key="7">
    <source>
        <dbReference type="ARBA" id="ARBA00023136"/>
    </source>
</evidence>
<dbReference type="InterPro" id="IPR017871">
    <property type="entry name" value="ABC_transporter-like_CS"/>
</dbReference>
<evidence type="ECO:0000256" key="1">
    <source>
        <dbReference type="ARBA" id="ARBA00004141"/>
    </source>
</evidence>
<keyword evidence="4" id="KW-0547">Nucleotide-binding</keyword>
<organism evidence="12 13">
    <name type="scientific">Bradyrhizobium valentinum</name>
    <dbReference type="NCBI Taxonomy" id="1518501"/>
    <lineage>
        <taxon>Bacteria</taxon>
        <taxon>Pseudomonadati</taxon>
        <taxon>Pseudomonadota</taxon>
        <taxon>Alphaproteobacteria</taxon>
        <taxon>Hyphomicrobiales</taxon>
        <taxon>Nitrobacteraceae</taxon>
        <taxon>Bradyrhizobium</taxon>
    </lineage>
</organism>
<evidence type="ECO:0000256" key="5">
    <source>
        <dbReference type="ARBA" id="ARBA00022840"/>
    </source>
</evidence>
<dbReference type="STRING" id="1518501.CQ10_05940"/>
<evidence type="ECO:0000256" key="6">
    <source>
        <dbReference type="ARBA" id="ARBA00022989"/>
    </source>
</evidence>
<keyword evidence="3 9" id="KW-0812">Transmembrane</keyword>
<feature type="transmembrane region" description="Helical" evidence="9">
    <location>
        <begin position="905"/>
        <end position="923"/>
    </location>
</feature>
<feature type="transmembrane region" description="Helical" evidence="9">
    <location>
        <begin position="820"/>
        <end position="853"/>
    </location>
</feature>
<accession>A0A0R3KR57</accession>
<evidence type="ECO:0000256" key="3">
    <source>
        <dbReference type="ARBA" id="ARBA00022692"/>
    </source>
</evidence>
<evidence type="ECO:0000256" key="9">
    <source>
        <dbReference type="SAM" id="Phobius"/>
    </source>
</evidence>
<keyword evidence="5 12" id="KW-0067">ATP-binding</keyword>
<evidence type="ECO:0000313" key="13">
    <source>
        <dbReference type="Proteomes" id="UP000051913"/>
    </source>
</evidence>
<protein>
    <submittedName>
        <fullName evidence="12">Multidrug ABC transporter ATP-binding protein</fullName>
    </submittedName>
</protein>
<evidence type="ECO:0000259" key="10">
    <source>
        <dbReference type="PROSITE" id="PS50893"/>
    </source>
</evidence>
<dbReference type="Proteomes" id="UP000051913">
    <property type="component" value="Unassembled WGS sequence"/>
</dbReference>
<evidence type="ECO:0000313" key="12">
    <source>
        <dbReference type="EMBL" id="KRR09204.1"/>
    </source>
</evidence>
<reference evidence="12 13" key="1">
    <citation type="submission" date="2014-03" db="EMBL/GenBank/DDBJ databases">
        <title>Bradyrhizobium valentinum sp. nov., isolated from effective nodules of Lupinus mariae-josephae, a lupine endemic of basic-lime soils in Eastern Spain.</title>
        <authorList>
            <person name="Duran D."/>
            <person name="Rey L."/>
            <person name="Navarro A."/>
            <person name="Busquets A."/>
            <person name="Imperial J."/>
            <person name="Ruiz-Argueso T."/>
        </authorList>
    </citation>
    <scope>NUCLEOTIDE SEQUENCE [LARGE SCALE GENOMIC DNA]</scope>
    <source>
        <strain evidence="12 13">LmjM3</strain>
    </source>
</reference>
<dbReference type="PANTHER" id="PTHR43038">
    <property type="entry name" value="ATP-BINDING CASSETTE, SUB-FAMILY H, MEMBER 1"/>
    <property type="match status" value="1"/>
</dbReference>
<gene>
    <name evidence="12" type="ORF">CP49_09485</name>
</gene>
<dbReference type="InterPro" id="IPR003439">
    <property type="entry name" value="ABC_transporter-like_ATP-bd"/>
</dbReference>
<comment type="caution">
    <text evidence="12">The sequence shown here is derived from an EMBL/GenBank/DDBJ whole genome shotgun (WGS) entry which is preliminary data.</text>
</comment>
<evidence type="ECO:0000259" key="11">
    <source>
        <dbReference type="PROSITE" id="PS51012"/>
    </source>
</evidence>
<dbReference type="RefSeq" id="WP_057850341.1">
    <property type="nucleotide sequence ID" value="NZ_LLXX01000067.1"/>
</dbReference>
<keyword evidence="6 9" id="KW-1133">Transmembrane helix</keyword>
<evidence type="ECO:0000256" key="4">
    <source>
        <dbReference type="ARBA" id="ARBA00022741"/>
    </source>
</evidence>
<dbReference type="OrthoDB" id="9805029at2"/>
<dbReference type="InterPro" id="IPR047651">
    <property type="entry name" value="ABC2_perm_RbbA"/>
</dbReference>
<dbReference type="SMART" id="SM00382">
    <property type="entry name" value="AAA"/>
    <property type="match status" value="2"/>
</dbReference>
<dbReference type="AlphaFoldDB" id="A0A0R3KR57"/>
<dbReference type="PANTHER" id="PTHR43038:SF4">
    <property type="entry name" value="RIBOSOME-ASSOCIATED ATPASE"/>
    <property type="match status" value="1"/>
</dbReference>
<comment type="subcellular location">
    <subcellularLocation>
        <location evidence="1">Membrane</location>
        <topology evidence="1">Multi-pass membrane protein</topology>
    </subcellularLocation>
</comment>
<dbReference type="Pfam" id="PF00005">
    <property type="entry name" value="ABC_tran"/>
    <property type="match status" value="2"/>
</dbReference>
<keyword evidence="7 9" id="KW-0472">Membrane</keyword>
<sequence length="928" mass="101347">MSDTSNAARSDPSAPVIRLEAVGLSYGKTRALDGITLDIPSARMVGLIGPDGVGKSSLLSLIAGARAVQEGRIHVLGGDMADAAHRRLTCPQIAYMPQGLGKNLYPTLSVFENVDFFGRLFGHNRHEREHRIDQLLKGTGLAPFTDRPAGKLSGGMKQKLGLCCALIHDPELLILDEPTTGVDPLSRRQFWELIDEIRKSHPGMSVIVATAYMEEAARFDRLVAMDEGRVLATGAPADLLRQTGADNLDAAFIALLPEQQRQQHREVVIPPRRSERADDIAIEAEQLTVKFGDFTAVDRVSFRIARGEIFGFLGSNGCGKTTTMKVLTGLLPASAGNAKLFGHEVDPNDMEVRRRVGYMSQAFSLYSELTIRQNLELHARLFRLAPDIIEGRVQEMVQRFDLVDVIDTLPDALPLGVRQRLSLAVAMVHAPDILILDEPTSGVDPVARDNFWQILSDLSRNDNVTVFVSTHFMNEAERCDRISLMHAGKVLVSDTPARLAEQRGGGSLEEAFVAYLQDAIGATDTKPPGVEAAVAIEAPSSTEGGAAHGRLMRSFDLRRMFAYTHRETLELRRDPIRATLAILGSVILMFVMGYGVNMDVENLAFAVMDRDETGISRDYIQQVSGSRFFTELPAITDYDDLDRRMRSGELSLAIEIPPGFGRDVARGRNVQIGAWIDGAMPSRAETVKGYVQAMHAHWLTQRARLIYGSAATTGDFQLEIRYRYNPDIKSIVAMAPGVIPILLLMIPAILATLSVVREKELGSIINFYVTPVTRLEFLLGKQVPYVAIAMLNFFLLTAFAVFIFRVPFTGSFLALTSAAFLYVIITTAMGLVISAFMASQIAAIFATALLTMLPATQYSGLIDPVSSLQGAGAFIGRIYPTAHFVTITRGTFSKGLDFGDLSGPFIALLVTIPVLLGLGAVLLRKQAS</sequence>
<dbReference type="InterPro" id="IPR047817">
    <property type="entry name" value="ABC2_TM_bact-type"/>
</dbReference>
<dbReference type="NCBIfam" id="NF033858">
    <property type="entry name" value="ABC2_perm_RbbA"/>
    <property type="match status" value="1"/>
</dbReference>
<dbReference type="GO" id="GO:0016887">
    <property type="term" value="F:ATP hydrolysis activity"/>
    <property type="evidence" value="ECO:0007669"/>
    <property type="project" value="InterPro"/>
</dbReference>
<comment type="function">
    <text evidence="8">Involved in beta-(1--&gt;2)glucan export. Transmembrane domains (TMD) form a pore in the inner membrane and the ATP-binding domain (NBD) is responsible for energy generation.</text>
</comment>
<dbReference type="GO" id="GO:0016020">
    <property type="term" value="C:membrane"/>
    <property type="evidence" value="ECO:0007669"/>
    <property type="project" value="UniProtKB-SubCell"/>
</dbReference>
<dbReference type="GO" id="GO:0140359">
    <property type="term" value="F:ABC-type transporter activity"/>
    <property type="evidence" value="ECO:0007669"/>
    <property type="project" value="InterPro"/>
</dbReference>
<feature type="domain" description="ABC transporter" evidence="10">
    <location>
        <begin position="282"/>
        <end position="512"/>
    </location>
</feature>
<dbReference type="Gene3D" id="3.40.1710.10">
    <property type="entry name" value="abc type-2 transporter like domain"/>
    <property type="match status" value="1"/>
</dbReference>
<feature type="domain" description="ABC transporter" evidence="10">
    <location>
        <begin position="17"/>
        <end position="252"/>
    </location>
</feature>
<comment type="similarity">
    <text evidence="2">Belongs to the ABC transporter superfamily.</text>
</comment>
<proteinExistence type="inferred from homology"/>
<dbReference type="PROSITE" id="PS51012">
    <property type="entry name" value="ABC_TM2"/>
    <property type="match status" value="1"/>
</dbReference>
<dbReference type="InterPro" id="IPR013525">
    <property type="entry name" value="ABC2_TM"/>
</dbReference>
<dbReference type="InterPro" id="IPR027417">
    <property type="entry name" value="P-loop_NTPase"/>
</dbReference>
<dbReference type="PROSITE" id="PS00211">
    <property type="entry name" value="ABC_TRANSPORTER_1"/>
    <property type="match status" value="1"/>
</dbReference>
<evidence type="ECO:0000256" key="2">
    <source>
        <dbReference type="ARBA" id="ARBA00005417"/>
    </source>
</evidence>
<dbReference type="CDD" id="cd03230">
    <property type="entry name" value="ABC_DR_subfamily_A"/>
    <property type="match status" value="1"/>
</dbReference>
<evidence type="ECO:0000256" key="8">
    <source>
        <dbReference type="ARBA" id="ARBA00024722"/>
    </source>
</evidence>
<dbReference type="GO" id="GO:0005524">
    <property type="term" value="F:ATP binding"/>
    <property type="evidence" value="ECO:0007669"/>
    <property type="project" value="UniProtKB-KW"/>
</dbReference>
<dbReference type="PROSITE" id="PS50893">
    <property type="entry name" value="ABC_TRANSPORTER_2"/>
    <property type="match status" value="2"/>
</dbReference>